<protein>
    <submittedName>
        <fullName evidence="3">Uncharacterized protein</fullName>
    </submittedName>
</protein>
<organism evidence="3 4">
    <name type="scientific">Rhodovibrio salinarum</name>
    <dbReference type="NCBI Taxonomy" id="1087"/>
    <lineage>
        <taxon>Bacteria</taxon>
        <taxon>Pseudomonadati</taxon>
        <taxon>Pseudomonadota</taxon>
        <taxon>Alphaproteobacteria</taxon>
        <taxon>Rhodospirillales</taxon>
        <taxon>Rhodovibrionaceae</taxon>
        <taxon>Rhodovibrio</taxon>
    </lineage>
</organism>
<proteinExistence type="predicted"/>
<dbReference type="EMBL" id="NRRE01000026">
    <property type="protein sequence ID" value="MBK1697552.1"/>
    <property type="molecule type" value="Genomic_DNA"/>
</dbReference>
<gene>
    <name evidence="3" type="ORF">CKO21_09880</name>
</gene>
<evidence type="ECO:0000256" key="1">
    <source>
        <dbReference type="SAM" id="MobiDB-lite"/>
    </source>
</evidence>
<name>A0A934QIS9_9PROT</name>
<keyword evidence="2" id="KW-0812">Transmembrane</keyword>
<reference evidence="3" key="2">
    <citation type="journal article" date="2020" name="Microorganisms">
        <title>Osmotic Adaptation and Compatible Solute Biosynthesis of Phototrophic Bacteria as Revealed from Genome Analyses.</title>
        <authorList>
            <person name="Imhoff J.F."/>
            <person name="Rahn T."/>
            <person name="Kunzel S."/>
            <person name="Keller A."/>
            <person name="Neulinger S.C."/>
        </authorList>
    </citation>
    <scope>NUCLEOTIDE SEQUENCE</scope>
    <source>
        <strain evidence="3">DSM 9154</strain>
    </source>
</reference>
<keyword evidence="2" id="KW-1133">Transmembrane helix</keyword>
<dbReference type="Proteomes" id="UP000778970">
    <property type="component" value="Unassembled WGS sequence"/>
</dbReference>
<comment type="caution">
    <text evidence="3">The sequence shown here is derived from an EMBL/GenBank/DDBJ whole genome shotgun (WGS) entry which is preliminary data.</text>
</comment>
<keyword evidence="2" id="KW-0472">Membrane</keyword>
<evidence type="ECO:0000313" key="3">
    <source>
        <dbReference type="EMBL" id="MBK1697552.1"/>
    </source>
</evidence>
<dbReference type="AlphaFoldDB" id="A0A934QIS9"/>
<evidence type="ECO:0000313" key="4">
    <source>
        <dbReference type="Proteomes" id="UP000778970"/>
    </source>
</evidence>
<feature type="region of interest" description="Disordered" evidence="1">
    <location>
        <begin position="1"/>
        <end position="26"/>
    </location>
</feature>
<reference evidence="3" key="1">
    <citation type="submission" date="2017-08" db="EMBL/GenBank/DDBJ databases">
        <authorList>
            <person name="Imhoff J.F."/>
            <person name="Rahn T."/>
            <person name="Kuenzel S."/>
            <person name="Neulinger S.C."/>
        </authorList>
    </citation>
    <scope>NUCLEOTIDE SEQUENCE</scope>
    <source>
        <strain evidence="3">DSM 9154</strain>
    </source>
</reference>
<evidence type="ECO:0000256" key="2">
    <source>
        <dbReference type="SAM" id="Phobius"/>
    </source>
</evidence>
<feature type="transmembrane region" description="Helical" evidence="2">
    <location>
        <begin position="46"/>
        <end position="68"/>
    </location>
</feature>
<keyword evidence="4" id="KW-1185">Reference proteome</keyword>
<sequence length="69" mass="7444">MAATLDGTYEQRTDESDRQAARRLSARRARRELTTRLADRREGVRVATAMIGVLGLVVLAGAAFQAVAG</sequence>
<accession>A0A934QIS9</accession>
<feature type="compositionally biased region" description="Basic and acidic residues" evidence="1">
    <location>
        <begin position="9"/>
        <end position="20"/>
    </location>
</feature>